<evidence type="ECO:0000313" key="9">
    <source>
        <dbReference type="EMBL" id="MEE8658149.1"/>
    </source>
</evidence>
<evidence type="ECO:0000256" key="4">
    <source>
        <dbReference type="ARBA" id="ARBA00023239"/>
    </source>
</evidence>
<evidence type="ECO:0000256" key="8">
    <source>
        <dbReference type="RuleBase" id="RU000607"/>
    </source>
</evidence>
<comment type="caution">
    <text evidence="9">The sequence shown here is derived from an EMBL/GenBank/DDBJ whole genome shotgun (WGS) entry which is preliminary data.</text>
</comment>
<keyword evidence="3 7" id="KW-0350">Heme biosynthesis</keyword>
<comment type="subcellular location">
    <subcellularLocation>
        <location evidence="7 8">Cytoplasm</location>
    </subcellularLocation>
</comment>
<comment type="pathway">
    <text evidence="7 8">Porphyrin-containing compound metabolism; protoheme biosynthesis; protoheme from protoporphyrin-IX: step 1/1.</text>
</comment>
<comment type="function">
    <text evidence="7 8">Catalyzes the ferrous insertion into protoporphyrin IX.</text>
</comment>
<keyword evidence="10" id="KW-1185">Reference proteome</keyword>
<evidence type="ECO:0000313" key="10">
    <source>
        <dbReference type="Proteomes" id="UP001312908"/>
    </source>
</evidence>
<comment type="catalytic activity">
    <reaction evidence="6">
        <text>Fe-coproporphyrin III + 2 H(+) = coproporphyrin III + Fe(2+)</text>
        <dbReference type="Rhea" id="RHEA:49572"/>
        <dbReference type="ChEBI" id="CHEBI:15378"/>
        <dbReference type="ChEBI" id="CHEBI:29033"/>
        <dbReference type="ChEBI" id="CHEBI:68438"/>
        <dbReference type="ChEBI" id="CHEBI:131725"/>
        <dbReference type="EC" id="4.99.1.9"/>
    </reaction>
    <physiologicalReaction direction="right-to-left" evidence="6">
        <dbReference type="Rhea" id="RHEA:49574"/>
    </physiologicalReaction>
</comment>
<dbReference type="HAMAP" id="MF_00323">
    <property type="entry name" value="Ferrochelatase"/>
    <property type="match status" value="1"/>
</dbReference>
<keyword evidence="5 7" id="KW-0627">Porphyrin biosynthesis</keyword>
<dbReference type="Proteomes" id="UP001312908">
    <property type="component" value="Unassembled WGS sequence"/>
</dbReference>
<evidence type="ECO:0000256" key="2">
    <source>
        <dbReference type="ARBA" id="ARBA00023004"/>
    </source>
</evidence>
<dbReference type="InterPro" id="IPR019772">
    <property type="entry name" value="Ferrochelatase_AS"/>
</dbReference>
<dbReference type="CDD" id="cd03411">
    <property type="entry name" value="Ferrochelatase_N"/>
    <property type="match status" value="1"/>
</dbReference>
<reference evidence="9 10" key="1">
    <citation type="submission" date="2023-10" db="EMBL/GenBank/DDBJ databases">
        <title>Sorlinia euscelidii gen. nov., sp. nov., an acetic acid bacteria isolated from the gut of Euscelidius variegatus emitter.</title>
        <authorList>
            <person name="Michoud G."/>
            <person name="Marasco R."/>
            <person name="Seferji K."/>
            <person name="Gonella E."/>
            <person name="Garuglieri E."/>
            <person name="Alma A."/>
            <person name="Mapelli F."/>
            <person name="Borin S."/>
            <person name="Daffonchio D."/>
            <person name="Crotti E."/>
        </authorList>
    </citation>
    <scope>NUCLEOTIDE SEQUENCE [LARGE SCALE GENOMIC DNA]</scope>
    <source>
        <strain evidence="9 10">EV16P</strain>
    </source>
</reference>
<keyword evidence="2 7" id="KW-0408">Iron</keyword>
<keyword evidence="7 8" id="KW-0963">Cytoplasm</keyword>
<evidence type="ECO:0000256" key="5">
    <source>
        <dbReference type="ARBA" id="ARBA00023244"/>
    </source>
</evidence>
<feature type="binding site" evidence="7">
    <location>
        <position position="290"/>
    </location>
    <ligand>
        <name>Fe(2+)</name>
        <dbReference type="ChEBI" id="CHEBI:29033"/>
    </ligand>
</feature>
<protein>
    <recommendedName>
        <fullName evidence="7 8">Ferrochelatase</fullName>
        <ecNumber evidence="7 8">4.98.1.1</ecNumber>
    </recommendedName>
    <alternativeName>
        <fullName evidence="7">Heme synthase</fullName>
    </alternativeName>
    <alternativeName>
        <fullName evidence="7">Protoheme ferro-lyase</fullName>
    </alternativeName>
</protein>
<dbReference type="EMBL" id="JAWJZY010000002">
    <property type="protein sequence ID" value="MEE8658149.1"/>
    <property type="molecule type" value="Genomic_DNA"/>
</dbReference>
<dbReference type="Pfam" id="PF00762">
    <property type="entry name" value="Ferrochelatase"/>
    <property type="match status" value="1"/>
</dbReference>
<dbReference type="Gene3D" id="3.40.50.1400">
    <property type="match status" value="2"/>
</dbReference>
<dbReference type="InterPro" id="IPR001015">
    <property type="entry name" value="Ferrochelatase"/>
</dbReference>
<evidence type="ECO:0000256" key="7">
    <source>
        <dbReference type="HAMAP-Rule" id="MF_00323"/>
    </source>
</evidence>
<evidence type="ECO:0000256" key="3">
    <source>
        <dbReference type="ARBA" id="ARBA00023133"/>
    </source>
</evidence>
<dbReference type="RefSeq" id="WP_394819120.1">
    <property type="nucleotide sequence ID" value="NZ_JAWJZY010000002.1"/>
</dbReference>
<feature type="binding site" evidence="7">
    <location>
        <position position="209"/>
    </location>
    <ligand>
        <name>Fe(2+)</name>
        <dbReference type="ChEBI" id="CHEBI:29033"/>
    </ligand>
</feature>
<dbReference type="InterPro" id="IPR033644">
    <property type="entry name" value="Ferrochelatase_C"/>
</dbReference>
<dbReference type="CDD" id="cd00419">
    <property type="entry name" value="Ferrochelatase_C"/>
    <property type="match status" value="1"/>
</dbReference>
<comment type="catalytic activity">
    <reaction evidence="7 8">
        <text>heme b + 2 H(+) = protoporphyrin IX + Fe(2+)</text>
        <dbReference type="Rhea" id="RHEA:22584"/>
        <dbReference type="ChEBI" id="CHEBI:15378"/>
        <dbReference type="ChEBI" id="CHEBI:29033"/>
        <dbReference type="ChEBI" id="CHEBI:57306"/>
        <dbReference type="ChEBI" id="CHEBI:60344"/>
        <dbReference type="EC" id="4.98.1.1"/>
    </reaction>
</comment>
<comment type="similarity">
    <text evidence="1 7 8">Belongs to the ferrochelatase family.</text>
</comment>
<dbReference type="EC" id="4.98.1.1" evidence="7 8"/>
<accession>A0ABU7TZW8</accession>
<dbReference type="PROSITE" id="PS00534">
    <property type="entry name" value="FERROCHELATASE"/>
    <property type="match status" value="1"/>
</dbReference>
<organism evidence="9 10">
    <name type="scientific">Sorlinia euscelidii</name>
    <dbReference type="NCBI Taxonomy" id="3081148"/>
    <lineage>
        <taxon>Bacteria</taxon>
        <taxon>Pseudomonadati</taxon>
        <taxon>Pseudomonadota</taxon>
        <taxon>Alphaproteobacteria</taxon>
        <taxon>Acetobacterales</taxon>
        <taxon>Acetobacteraceae</taxon>
        <taxon>Sorlinia</taxon>
    </lineage>
</organism>
<evidence type="ECO:0000256" key="1">
    <source>
        <dbReference type="ARBA" id="ARBA00007718"/>
    </source>
</evidence>
<proteinExistence type="inferred from homology"/>
<dbReference type="SUPFAM" id="SSF53800">
    <property type="entry name" value="Chelatase"/>
    <property type="match status" value="1"/>
</dbReference>
<name>A0ABU7TZW8_9PROT</name>
<dbReference type="InterPro" id="IPR033659">
    <property type="entry name" value="Ferrochelatase_N"/>
</dbReference>
<dbReference type="NCBIfam" id="TIGR00109">
    <property type="entry name" value="hemH"/>
    <property type="match status" value="1"/>
</dbReference>
<keyword evidence="4 7" id="KW-0456">Lyase</keyword>
<dbReference type="PANTHER" id="PTHR11108:SF1">
    <property type="entry name" value="FERROCHELATASE, MITOCHONDRIAL"/>
    <property type="match status" value="1"/>
</dbReference>
<sequence length="340" mass="37331">METSARPEDDLPPTHRVGLLLINLGTPDGTGYFAVRRYLREFLSDRRVIEAPAAIWQPLLHGIILPRRPFKSGAAYKRIWDTSQDASPLRVISAAQVQKVAERLGPDITVAGAMRYGTPSISHGVNTLLKAGCERIVAFPLYPQYSAATTATANDHLFRTLMKRRKQPAISTIPAFPDHPLYIAALASSLRAHLATLTHKPERIVISFHGMPQKCIAQGDPYAAHCERTARALRAEIGASADDMPMTFQSRFGPMAWLQPYTAPYVEALARQNVRRIAVITPGFLADCLETLDEIGNELRHQFIQAGGQDFSVVPCLNADEAAISLISALARPAIESFSN</sequence>
<keyword evidence="7" id="KW-0479">Metal-binding</keyword>
<evidence type="ECO:0000256" key="6">
    <source>
        <dbReference type="ARBA" id="ARBA00024536"/>
    </source>
</evidence>
<dbReference type="PANTHER" id="PTHR11108">
    <property type="entry name" value="FERROCHELATASE"/>
    <property type="match status" value="1"/>
</dbReference>
<gene>
    <name evidence="7" type="primary">hemH</name>
    <name evidence="9" type="ORF">DOFOFD_03895</name>
</gene>